<feature type="region of interest" description="Disordered" evidence="1">
    <location>
        <begin position="387"/>
        <end position="420"/>
    </location>
</feature>
<keyword evidence="3" id="KW-1185">Reference proteome</keyword>
<evidence type="ECO:0000256" key="1">
    <source>
        <dbReference type="SAM" id="MobiDB-lite"/>
    </source>
</evidence>
<comment type="caution">
    <text evidence="2">The sequence shown here is derived from an EMBL/GenBank/DDBJ whole genome shotgun (WGS) entry which is preliminary data.</text>
</comment>
<accession>A0ABU7S3M0</accession>
<evidence type="ECO:0000313" key="2">
    <source>
        <dbReference type="EMBL" id="MEE6263341.1"/>
    </source>
</evidence>
<evidence type="ECO:0008006" key="4">
    <source>
        <dbReference type="Google" id="ProtNLM"/>
    </source>
</evidence>
<sequence length="420" mass="46382">MSWTDPAISTHSAEQRRRDQDPDTYFFLSYAHSVPYSSADDQAAHQPANDPAPHQPPPRPDTDHWVSRFFGRLEQEVTRRATKISKHRVSADPTPASLGFFDGRVSPGADGRRVLAEALSVAHVFVPLYSPNYFSNGWALGERESFLARLARLRPADARRHVLPVLWSPFPPGHDRPELTEALDLVTDPEYAENGLRVLSRLRAYRTQYDSILETLAARIVTVAENEPLPRSPATVLTSRPPTEEDGTPLVVTVLARAGTVRWRPYAGQHELPVAEYVAATAERLGLPTRIVDFTDARDQAMECPAIVLIDGELGEPEIRVAVSGLPRWVVPMVIGTDGARGTAAAERIAGSLQDAGLPQVRPLHKVDEFERKAPLLVIEARKQFLRHGPVNPPAGPSTPRPSLRPGDTSSVRRVQEEDL</sequence>
<evidence type="ECO:0000313" key="3">
    <source>
        <dbReference type="Proteomes" id="UP001332243"/>
    </source>
</evidence>
<organism evidence="2 3">
    <name type="scientific">Plantactinospora sonchi</name>
    <dbReference type="NCBI Taxonomy" id="1544735"/>
    <lineage>
        <taxon>Bacteria</taxon>
        <taxon>Bacillati</taxon>
        <taxon>Actinomycetota</taxon>
        <taxon>Actinomycetes</taxon>
        <taxon>Micromonosporales</taxon>
        <taxon>Micromonosporaceae</taxon>
        <taxon>Plantactinospora</taxon>
    </lineage>
</organism>
<dbReference type="Proteomes" id="UP001332243">
    <property type="component" value="Unassembled WGS sequence"/>
</dbReference>
<reference evidence="2 3" key="1">
    <citation type="submission" date="2024-01" db="EMBL/GenBank/DDBJ databases">
        <title>Genome insights into Plantactinospora sonchi sp. nov.</title>
        <authorList>
            <person name="Wang L."/>
        </authorList>
    </citation>
    <scope>NUCLEOTIDE SEQUENCE [LARGE SCALE GENOMIC DNA]</scope>
    <source>
        <strain evidence="2 3">NEAU-QY2</strain>
    </source>
</reference>
<protein>
    <recommendedName>
        <fullName evidence="4">TIR domain-containing protein</fullName>
    </recommendedName>
</protein>
<feature type="compositionally biased region" description="Low complexity" evidence="1">
    <location>
        <begin position="39"/>
        <end position="52"/>
    </location>
</feature>
<proteinExistence type="predicted"/>
<dbReference type="InterPro" id="IPR035897">
    <property type="entry name" value="Toll_tir_struct_dom_sf"/>
</dbReference>
<dbReference type="SUPFAM" id="SSF52200">
    <property type="entry name" value="Toll/Interleukin receptor TIR domain"/>
    <property type="match status" value="1"/>
</dbReference>
<gene>
    <name evidence="2" type="ORF">V1633_33175</name>
</gene>
<dbReference type="RefSeq" id="WP_331218272.1">
    <property type="nucleotide sequence ID" value="NZ_JAZGQK010000036.1"/>
</dbReference>
<feature type="compositionally biased region" description="Polar residues" evidence="1">
    <location>
        <begin position="1"/>
        <end position="12"/>
    </location>
</feature>
<feature type="region of interest" description="Disordered" evidence="1">
    <location>
        <begin position="1"/>
        <end position="22"/>
    </location>
</feature>
<feature type="region of interest" description="Disordered" evidence="1">
    <location>
        <begin position="38"/>
        <end position="64"/>
    </location>
</feature>
<dbReference type="Gene3D" id="3.40.50.10140">
    <property type="entry name" value="Toll/interleukin-1 receptor homology (TIR) domain"/>
    <property type="match status" value="1"/>
</dbReference>
<dbReference type="EMBL" id="JAZGQK010000036">
    <property type="protein sequence ID" value="MEE6263341.1"/>
    <property type="molecule type" value="Genomic_DNA"/>
</dbReference>
<name>A0ABU7S3M0_9ACTN</name>
<feature type="compositionally biased region" description="Pro residues" evidence="1">
    <location>
        <begin position="391"/>
        <end position="400"/>
    </location>
</feature>